<dbReference type="HOGENOM" id="CLU_155761_6_2_2"/>
<reference evidence="2 3" key="1">
    <citation type="journal article" date="1997" name="Nature">
        <title>The complete genome sequence of the hyperthermophilic, sulphate-reducing archaeon Archaeoglobus fulgidus.</title>
        <authorList>
            <person name="Klenk H.P."/>
            <person name="Clayton R.A."/>
            <person name="Tomb J."/>
            <person name="White O."/>
            <person name="Nelson K.E."/>
            <person name="Ketchum K.A."/>
            <person name="Dodson R.J."/>
            <person name="Gwinn M."/>
            <person name="Hickey E.K."/>
            <person name="Peterson J.D."/>
            <person name="Richardson D.L."/>
            <person name="Kerlavage A.R."/>
            <person name="Graham D.E."/>
            <person name="Kyrpides N.C."/>
            <person name="Fleischmann R.D."/>
            <person name="Quackenbush J."/>
            <person name="Lee N.H."/>
            <person name="Sutton G.G."/>
            <person name="Gill S."/>
            <person name="Kirkness E.F."/>
            <person name="Dougherty B.A."/>
            <person name="McKenney K."/>
            <person name="Adams M.D."/>
            <person name="Loftus B."/>
            <person name="Peterson S."/>
            <person name="Reich C.I."/>
            <person name="McNeil L.K."/>
            <person name="Badger J.H."/>
            <person name="Glodek A."/>
            <person name="Zhou L."/>
            <person name="Overbeek R."/>
            <person name="Gocayne J.D."/>
            <person name="Weidman J.F."/>
            <person name="McDonald L."/>
            <person name="Utterback T."/>
            <person name="Cotton M.D."/>
            <person name="Spriggs T."/>
            <person name="Artiach P."/>
            <person name="Kaine B.P."/>
            <person name="Sykes S.M."/>
            <person name="Sadow P.W."/>
            <person name="D'Andrea K.P."/>
            <person name="Bowman C."/>
            <person name="Fujii C."/>
            <person name="Garland S.A."/>
            <person name="Mason T.M."/>
            <person name="Olsen G.J."/>
            <person name="Fraser C.M."/>
            <person name="Smith H.O."/>
            <person name="Woese C.R."/>
            <person name="Venter J.C."/>
        </authorList>
    </citation>
    <scope>NUCLEOTIDE SEQUENCE [LARGE SCALE GENOMIC DNA]</scope>
    <source>
        <strain evidence="3">ATCC 49558 / DSM 4304 / JCM 9628 / NBRC 100126 / VC-16</strain>
    </source>
</reference>
<keyword evidence="1" id="KW-1277">Toxin-antitoxin system</keyword>
<name>O27942_ARCFU</name>
<organism evidence="2 3">
    <name type="scientific">Archaeoglobus fulgidus (strain ATCC 49558 / DSM 4304 / JCM 9628 / NBRC 100126 / VC-16)</name>
    <dbReference type="NCBI Taxonomy" id="224325"/>
    <lineage>
        <taxon>Archaea</taxon>
        <taxon>Methanobacteriati</taxon>
        <taxon>Methanobacteriota</taxon>
        <taxon>Archaeoglobi</taxon>
        <taxon>Archaeoglobales</taxon>
        <taxon>Archaeoglobaceae</taxon>
        <taxon>Archaeoglobus</taxon>
    </lineage>
</organism>
<dbReference type="Proteomes" id="UP000002199">
    <property type="component" value="Chromosome"/>
</dbReference>
<keyword evidence="3" id="KW-1185">Reference proteome</keyword>
<dbReference type="eggNOG" id="arCOG01665">
    <property type="taxonomic scope" value="Archaea"/>
</dbReference>
<accession>O27942</accession>
<dbReference type="PhylomeDB" id="O27942"/>
<dbReference type="Pfam" id="PF05016">
    <property type="entry name" value="ParE_toxin"/>
    <property type="match status" value="1"/>
</dbReference>
<dbReference type="Gene3D" id="3.30.2310.20">
    <property type="entry name" value="RelE-like"/>
    <property type="match status" value="1"/>
</dbReference>
<dbReference type="InterPro" id="IPR035093">
    <property type="entry name" value="RelE/ParE_toxin_dom_sf"/>
</dbReference>
<dbReference type="PANTHER" id="PTHR38813">
    <property type="match status" value="1"/>
</dbReference>
<proteinExistence type="predicted"/>
<sequence>MFRVVVHRKATQELKRLKKAHLKKFGVLLETLKTDPIPWKRFDVKKIEGEENTYRIRIGDFRVIYFLDKPTKTVHILKVERRGKVYD</sequence>
<evidence type="ECO:0000256" key="1">
    <source>
        <dbReference type="ARBA" id="ARBA00022649"/>
    </source>
</evidence>
<gene>
    <name evidence="2" type="ordered locus">AF_2342</name>
</gene>
<dbReference type="EMBL" id="AE000782">
    <property type="protein sequence ID" value="AAB88914.1"/>
    <property type="molecule type" value="Genomic_DNA"/>
</dbReference>
<dbReference type="KEGG" id="afu:AF_2342"/>
<dbReference type="EnsemblBacteria" id="AAB88914">
    <property type="protein sequence ID" value="AAB88914"/>
    <property type="gene ID" value="AF_2342"/>
</dbReference>
<dbReference type="STRING" id="224325.AF_2342"/>
<evidence type="ECO:0008006" key="4">
    <source>
        <dbReference type="Google" id="ProtNLM"/>
    </source>
</evidence>
<dbReference type="InterPro" id="IPR052747">
    <property type="entry name" value="TA_system_RelE_toxin"/>
</dbReference>
<dbReference type="AlphaFoldDB" id="O27942"/>
<protein>
    <recommendedName>
        <fullName evidence="4">Type II toxin-antitoxin system RelE/ParE family toxin</fullName>
    </recommendedName>
</protein>
<dbReference type="InterPro" id="IPR007712">
    <property type="entry name" value="RelE/ParE_toxin"/>
</dbReference>
<dbReference type="PIR" id="F69542">
    <property type="entry name" value="F69542"/>
</dbReference>
<dbReference type="PANTHER" id="PTHR38813:SF1">
    <property type="entry name" value="TOXIN RELE1-RELATED"/>
    <property type="match status" value="1"/>
</dbReference>
<dbReference type="SUPFAM" id="SSF143011">
    <property type="entry name" value="RelE-like"/>
    <property type="match status" value="1"/>
</dbReference>
<dbReference type="GeneID" id="1485575"/>
<dbReference type="RefSeq" id="WP_010879831.1">
    <property type="nucleotide sequence ID" value="NC_000917.1"/>
</dbReference>
<dbReference type="PaxDb" id="224325-AF_2342"/>
<evidence type="ECO:0000313" key="3">
    <source>
        <dbReference type="Proteomes" id="UP000002199"/>
    </source>
</evidence>
<evidence type="ECO:0000313" key="2">
    <source>
        <dbReference type="EMBL" id="AAB88914.1"/>
    </source>
</evidence>